<dbReference type="EMBL" id="BAAAPH010000017">
    <property type="protein sequence ID" value="GAA1587559.1"/>
    <property type="molecule type" value="Genomic_DNA"/>
</dbReference>
<evidence type="ECO:0000313" key="2">
    <source>
        <dbReference type="EMBL" id="GAA1587559.1"/>
    </source>
</evidence>
<keyword evidence="1" id="KW-0812">Transmembrane</keyword>
<reference evidence="3" key="1">
    <citation type="journal article" date="2019" name="Int. J. Syst. Evol. Microbiol.">
        <title>The Global Catalogue of Microorganisms (GCM) 10K type strain sequencing project: providing services to taxonomists for standard genome sequencing and annotation.</title>
        <authorList>
            <consortium name="The Broad Institute Genomics Platform"/>
            <consortium name="The Broad Institute Genome Sequencing Center for Infectious Disease"/>
            <person name="Wu L."/>
            <person name="Ma J."/>
        </authorList>
    </citation>
    <scope>NUCLEOTIDE SEQUENCE [LARGE SCALE GENOMIC DNA]</scope>
    <source>
        <strain evidence="3">JCM 15572</strain>
    </source>
</reference>
<name>A0ABP4PPX2_9ACTN</name>
<sequence length="162" mass="18997">MGERLPEAWMVEWHRNRRVEFALRRSAFLWPSTIPFALIGLGALPRLFFGEWHVISYVVIALYAVAVCGISWQLITQRPVVVVDHRGIHYGRRRFMAWDDISSIDLPYGSKLMRQLPISPKDIWAKRLVLTQHHVSDLETFRTWLNELLIEHRQAPSPERTS</sequence>
<keyword evidence="3" id="KW-1185">Reference proteome</keyword>
<accession>A0ABP4PPX2</accession>
<proteinExistence type="predicted"/>
<feature type="transmembrane region" description="Helical" evidence="1">
    <location>
        <begin position="54"/>
        <end position="75"/>
    </location>
</feature>
<evidence type="ECO:0000256" key="1">
    <source>
        <dbReference type="SAM" id="Phobius"/>
    </source>
</evidence>
<organism evidence="2 3">
    <name type="scientific">Kribbella hippodromi</name>
    <dbReference type="NCBI Taxonomy" id="434347"/>
    <lineage>
        <taxon>Bacteria</taxon>
        <taxon>Bacillati</taxon>
        <taxon>Actinomycetota</taxon>
        <taxon>Actinomycetes</taxon>
        <taxon>Propionibacteriales</taxon>
        <taxon>Kribbellaceae</taxon>
        <taxon>Kribbella</taxon>
    </lineage>
</organism>
<protein>
    <recommendedName>
        <fullName evidence="4">PH domain-containing protein</fullName>
    </recommendedName>
</protein>
<dbReference type="Proteomes" id="UP001501705">
    <property type="component" value="Unassembled WGS sequence"/>
</dbReference>
<feature type="transmembrane region" description="Helical" evidence="1">
    <location>
        <begin position="27"/>
        <end position="48"/>
    </location>
</feature>
<dbReference type="RefSeq" id="WP_344236792.1">
    <property type="nucleotide sequence ID" value="NZ_BAAAPH010000017.1"/>
</dbReference>
<keyword evidence="1" id="KW-0472">Membrane</keyword>
<evidence type="ECO:0008006" key="4">
    <source>
        <dbReference type="Google" id="ProtNLM"/>
    </source>
</evidence>
<gene>
    <name evidence="2" type="ORF">GCM10009804_49610</name>
</gene>
<comment type="caution">
    <text evidence="2">The sequence shown here is derived from an EMBL/GenBank/DDBJ whole genome shotgun (WGS) entry which is preliminary data.</text>
</comment>
<evidence type="ECO:0000313" key="3">
    <source>
        <dbReference type="Proteomes" id="UP001501705"/>
    </source>
</evidence>
<keyword evidence="1" id="KW-1133">Transmembrane helix</keyword>